<organism evidence="1 2">
    <name type="scientific">Methanococcoides burtonii (strain DSM 6242 / NBRC 107633 / OCM 468 / ACE-M)</name>
    <dbReference type="NCBI Taxonomy" id="259564"/>
    <lineage>
        <taxon>Archaea</taxon>
        <taxon>Methanobacteriati</taxon>
        <taxon>Methanobacteriota</taxon>
        <taxon>Stenosarchaea group</taxon>
        <taxon>Methanomicrobia</taxon>
        <taxon>Methanosarcinales</taxon>
        <taxon>Methanosarcinaceae</taxon>
        <taxon>Methanococcoides</taxon>
    </lineage>
</organism>
<evidence type="ECO:0000313" key="1">
    <source>
        <dbReference type="EMBL" id="ABE51777.1"/>
    </source>
</evidence>
<dbReference type="HOGENOM" id="CLU_736948_0_0_2"/>
<dbReference type="KEGG" id="mbu:Mbur_0823"/>
<dbReference type="AlphaFoldDB" id="Q12XP9"/>
<accession>Q12XP9</accession>
<dbReference type="Proteomes" id="UP000001979">
    <property type="component" value="Chromosome"/>
</dbReference>
<proteinExistence type="predicted"/>
<gene>
    <name evidence="1" type="ordered locus">Mbur_0823</name>
</gene>
<protein>
    <submittedName>
        <fullName evidence="1">Uncharacterized protein</fullName>
    </submittedName>
</protein>
<evidence type="ECO:0000313" key="2">
    <source>
        <dbReference type="Proteomes" id="UP000001979"/>
    </source>
</evidence>
<keyword evidence="2" id="KW-1185">Reference proteome</keyword>
<dbReference type="EMBL" id="CP000300">
    <property type="protein sequence ID" value="ABE51777.1"/>
    <property type="molecule type" value="Genomic_DNA"/>
</dbReference>
<dbReference type="RefSeq" id="WP_011498930.1">
    <property type="nucleotide sequence ID" value="NC_007955.1"/>
</dbReference>
<dbReference type="STRING" id="259564.Mbur_0823"/>
<sequence length="375" mass="42904">MEVKLSYVIDLPQIMTNMSSHSLAWKHDVVAFTENEIWFPSSSGWSMVPYRSIETVDRNISASVRNDIRADTGYIAELAIDYKKNSNFGSSYINHTMIFAGKPEDIENIRDHLLEKIGFRANTDFEGLKEEETKLLSLLAMGRKDISKHLPLISNDMEVIKRAFGTLKIRKLVDANAQLTQQGHYYLETIKEGKDGTLDDTPALPLLFSFGEISNTFTPKNNIVRFTKKFEYSSVSGTVFIEDLWYFVLSPEIRDISLSKINITDLELQLRNLSGATILIESEDNVLLLALSRILNMNENLHTRILNCLYVGIKEEKDMANLLYIDPHELEISMREMMENKDITAENTLTERGIETVKHTLKIEKISRQEQTALQ</sequence>
<dbReference type="OrthoDB" id="141506at2157"/>
<name>Q12XP9_METBU</name>
<reference evidence="2" key="1">
    <citation type="journal article" date="2009" name="ISME J.">
        <title>The genome sequence of the psychrophilic archaeon, Methanococcoides burtonii: the role of genome evolution in cold adaptation.</title>
        <authorList>
            <person name="Allen M.A."/>
            <person name="Lauro F.M."/>
            <person name="Williams T.J."/>
            <person name="Burg D."/>
            <person name="Siddiqui K.S."/>
            <person name="De Francisci D."/>
            <person name="Chong K.W."/>
            <person name="Pilak O."/>
            <person name="Chew H.H."/>
            <person name="De Maere M.Z."/>
            <person name="Ting L."/>
            <person name="Katrib M."/>
            <person name="Ng C."/>
            <person name="Sowers K.R."/>
            <person name="Galperin M.Y."/>
            <person name="Anderson I.J."/>
            <person name="Ivanova N."/>
            <person name="Dalin E."/>
            <person name="Martinez M."/>
            <person name="Lapidus A."/>
            <person name="Hauser L."/>
            <person name="Land M."/>
            <person name="Thomas T."/>
            <person name="Cavicchioli R."/>
        </authorList>
    </citation>
    <scope>NUCLEOTIDE SEQUENCE [LARGE SCALE GENOMIC DNA]</scope>
    <source>
        <strain evidence="2">DSM 6242 / NBRC 107633 / OCM 468 / ACE-M</strain>
    </source>
</reference>
<dbReference type="GeneID" id="3996728"/>